<feature type="transmembrane region" description="Helical" evidence="1">
    <location>
        <begin position="86"/>
        <end position="106"/>
    </location>
</feature>
<evidence type="ECO:0008006" key="4">
    <source>
        <dbReference type="Google" id="ProtNLM"/>
    </source>
</evidence>
<dbReference type="Pfam" id="PF06170">
    <property type="entry name" value="DUF983"/>
    <property type="match status" value="1"/>
</dbReference>
<dbReference type="OrthoDB" id="9790326at2"/>
<evidence type="ECO:0000313" key="3">
    <source>
        <dbReference type="Proteomes" id="UP000198569"/>
    </source>
</evidence>
<feature type="transmembrane region" description="Helical" evidence="1">
    <location>
        <begin position="59"/>
        <end position="80"/>
    </location>
</feature>
<organism evidence="2 3">
    <name type="scientific">Flavobacterium degerlachei</name>
    <dbReference type="NCBI Taxonomy" id="229203"/>
    <lineage>
        <taxon>Bacteria</taxon>
        <taxon>Pseudomonadati</taxon>
        <taxon>Bacteroidota</taxon>
        <taxon>Flavobacteriia</taxon>
        <taxon>Flavobacteriales</taxon>
        <taxon>Flavobacteriaceae</taxon>
        <taxon>Flavobacterium</taxon>
    </lineage>
</organism>
<dbReference type="STRING" id="229203.SAMN05444338_109111"/>
<sequence>MANTLVHILNNECPNCHQGKIFDEKNIFFNIGFPKMNKSCSHCQFKFEKEPGYFFGAMYVNYGLTVAQSIATYVIAQFFFTETFDLRIIPIIAFVIIAMASFNIRLSRLLWIYMFKNYSI</sequence>
<proteinExistence type="predicted"/>
<reference evidence="3" key="1">
    <citation type="submission" date="2016-10" db="EMBL/GenBank/DDBJ databases">
        <authorList>
            <person name="Varghese N."/>
            <person name="Submissions S."/>
        </authorList>
    </citation>
    <scope>NUCLEOTIDE SEQUENCE [LARGE SCALE GENOMIC DNA]</scope>
    <source>
        <strain evidence="3">DSM 15718</strain>
    </source>
</reference>
<accession>A0A1H3AZ44</accession>
<dbReference type="RefSeq" id="WP_091432856.1">
    <property type="nucleotide sequence ID" value="NZ_FNMV01000009.1"/>
</dbReference>
<keyword evidence="1" id="KW-0812">Transmembrane</keyword>
<dbReference type="Proteomes" id="UP000198569">
    <property type="component" value="Unassembled WGS sequence"/>
</dbReference>
<dbReference type="InterPro" id="IPR009325">
    <property type="entry name" value="DUF983"/>
</dbReference>
<keyword evidence="1" id="KW-1133">Transmembrane helix</keyword>
<evidence type="ECO:0000313" key="2">
    <source>
        <dbReference type="EMBL" id="SDX35000.1"/>
    </source>
</evidence>
<keyword evidence="3" id="KW-1185">Reference proteome</keyword>
<keyword evidence="1" id="KW-0472">Membrane</keyword>
<dbReference type="EMBL" id="FNMV01000009">
    <property type="protein sequence ID" value="SDX35000.1"/>
    <property type="molecule type" value="Genomic_DNA"/>
</dbReference>
<protein>
    <recommendedName>
        <fullName evidence="4">DUF983 domain-containing protein</fullName>
    </recommendedName>
</protein>
<name>A0A1H3AZ44_9FLAO</name>
<dbReference type="AlphaFoldDB" id="A0A1H3AZ44"/>
<gene>
    <name evidence="2" type="ORF">SAMN05444338_109111</name>
</gene>
<evidence type="ECO:0000256" key="1">
    <source>
        <dbReference type="SAM" id="Phobius"/>
    </source>
</evidence>